<feature type="domain" description="USP" evidence="3">
    <location>
        <begin position="35"/>
        <end position="330"/>
    </location>
</feature>
<dbReference type="PROSITE" id="PS50235">
    <property type="entry name" value="USP_3"/>
    <property type="match status" value="1"/>
</dbReference>
<dbReference type="InterPro" id="IPR038765">
    <property type="entry name" value="Papain-like_cys_pep_sf"/>
</dbReference>
<dbReference type="GeneID" id="102820729"/>
<dbReference type="PANTHER" id="PTHR24006">
    <property type="entry name" value="UBIQUITIN CARBOXYL-TERMINAL HYDROLASE"/>
    <property type="match status" value="1"/>
</dbReference>
<dbReference type="GO" id="GO:0005829">
    <property type="term" value="C:cytosol"/>
    <property type="evidence" value="ECO:0007669"/>
    <property type="project" value="TreeGrafter"/>
</dbReference>
<evidence type="ECO:0000313" key="5">
    <source>
        <dbReference type="RefSeq" id="XP_006846723.1"/>
    </source>
</evidence>
<evidence type="ECO:0000313" key="4">
    <source>
        <dbReference type="Proteomes" id="UP000504623"/>
    </source>
</evidence>
<feature type="compositionally biased region" description="Basic residues" evidence="2">
    <location>
        <begin position="472"/>
        <end position="483"/>
    </location>
</feature>
<dbReference type="RefSeq" id="XP_006846723.1">
    <property type="nucleotide sequence ID" value="XM_006846660.1"/>
</dbReference>
<proteinExistence type="inferred from homology"/>
<keyword evidence="1" id="KW-0833">Ubl conjugation pathway</keyword>
<comment type="catalytic activity">
    <reaction evidence="1">
        <text>Thiol-dependent hydrolysis of ester, thioester, amide, peptide and isopeptide bonds formed by the C-terminal Gly of ubiquitin (a 76-residue protein attached to proteins as an intracellular targeting signal).</text>
        <dbReference type="EC" id="3.4.19.12"/>
    </reaction>
</comment>
<dbReference type="GO" id="GO:0005783">
    <property type="term" value="C:endoplasmic reticulum"/>
    <property type="evidence" value="ECO:0007669"/>
    <property type="project" value="UniProtKB-SubCell"/>
</dbReference>
<gene>
    <name evidence="5" type="primary">LOC102820729</name>
</gene>
<dbReference type="PANTHER" id="PTHR24006:SF651">
    <property type="entry name" value="INACTIVE UBIQUITIN CARBOXYL-TERMINAL HYDROLASE 17-LIKE PROTEIN 4-RELATED"/>
    <property type="match status" value="1"/>
</dbReference>
<keyword evidence="1" id="KW-0378">Hydrolase</keyword>
<dbReference type="InterPro" id="IPR028889">
    <property type="entry name" value="USP"/>
</dbReference>
<dbReference type="GO" id="GO:0006508">
    <property type="term" value="P:proteolysis"/>
    <property type="evidence" value="ECO:0007669"/>
    <property type="project" value="UniProtKB-KW"/>
</dbReference>
<evidence type="ECO:0000256" key="2">
    <source>
        <dbReference type="SAM" id="MobiDB-lite"/>
    </source>
</evidence>
<dbReference type="GO" id="GO:0004843">
    <property type="term" value="F:cysteine-type deubiquitinase activity"/>
    <property type="evidence" value="ECO:0007669"/>
    <property type="project" value="UniProtKB-UniRule"/>
</dbReference>
<accession>A0A9B0T4W3</accession>
<evidence type="ECO:0000259" key="3">
    <source>
        <dbReference type="PROSITE" id="PS50235"/>
    </source>
</evidence>
<dbReference type="Pfam" id="PF00443">
    <property type="entry name" value="UCH"/>
    <property type="match status" value="1"/>
</dbReference>
<name>A0A9B0T4W3_CHRAS</name>
<feature type="region of interest" description="Disordered" evidence="2">
    <location>
        <begin position="467"/>
        <end position="490"/>
    </location>
</feature>
<dbReference type="InterPro" id="IPR001394">
    <property type="entry name" value="Peptidase_C19_UCH"/>
</dbReference>
<feature type="region of interest" description="Disordered" evidence="2">
    <location>
        <begin position="355"/>
        <end position="388"/>
    </location>
</feature>
<reference evidence="5" key="1">
    <citation type="submission" date="2025-08" db="UniProtKB">
        <authorList>
            <consortium name="RefSeq"/>
        </authorList>
    </citation>
    <scope>IDENTIFICATION</scope>
    <source>
        <tissue evidence="5">Spleen</tissue>
    </source>
</reference>
<evidence type="ECO:0000256" key="1">
    <source>
        <dbReference type="RuleBase" id="RU366025"/>
    </source>
</evidence>
<dbReference type="OrthoDB" id="9836589at2759"/>
<sequence length="490" mass="54141">MPPQKPGAPDCSFEPPRSLIENLPATWSRATRVGAGLRNMGNTCYVNAALQCLTHTPPLAEYMLSREHSATCRQHAYCVLCTVQAHITQALCHPGHVLEPSPALARGFHRQQQEDAHEFLMFTLDGMQKASLPGNKHSSSLSEDNGPIRQIFGGYWRSRVKCLQCQAVSDTFDPYLDITLDIQAAESVKEALQQLSKTEELAGENCYYCNVCQRKVPASKTLNMHTSPEVLMLVLKRFSGMPGHKAANYVHYEECLDLGGCLSEENGRVAPYRLYAVLVHSGPTCHSGHYLCYVRAANGEWYQMDDAKVSACHATLVLKQQAYILFYIHQSQSTGEAGSVPQASRSTGCRIEDSETSLISHTDGANATRHGPPSHEKHPDESSSKQMTLEEWKSLQARESVKPEFKLREIDTGLPSNAVVIHKSKASLGPGKDWQEEDARTPDIMDRYIPGMVLPGNIGYGFCGGGISRESNKKKKKKKKGKGPRPLEGF</sequence>
<keyword evidence="1" id="KW-0645">Protease</keyword>
<keyword evidence="4" id="KW-1185">Reference proteome</keyword>
<protein>
    <recommendedName>
        <fullName evidence="1">Ubiquitin carboxyl-terminal hydrolase</fullName>
        <ecNumber evidence="1">3.4.19.12</ecNumber>
    </recommendedName>
</protein>
<comment type="function">
    <text evidence="1">Deubiquitinating enzyme that removes conjugated ubiquitin from specific proteins to regulate different cellular processes.</text>
</comment>
<dbReference type="Gene3D" id="3.90.70.10">
    <property type="entry name" value="Cysteine proteinases"/>
    <property type="match status" value="1"/>
</dbReference>
<keyword evidence="1" id="KW-0788">Thiol protease</keyword>
<feature type="compositionally biased region" description="Polar residues" evidence="2">
    <location>
        <begin position="356"/>
        <end position="365"/>
    </location>
</feature>
<dbReference type="Proteomes" id="UP000504623">
    <property type="component" value="Unplaced"/>
</dbReference>
<dbReference type="PROSITE" id="PS00972">
    <property type="entry name" value="USP_1"/>
    <property type="match status" value="1"/>
</dbReference>
<feature type="compositionally biased region" description="Basic and acidic residues" evidence="2">
    <location>
        <begin position="373"/>
        <end position="388"/>
    </location>
</feature>
<dbReference type="InterPro" id="IPR050164">
    <property type="entry name" value="Peptidase_C19"/>
</dbReference>
<dbReference type="InterPro" id="IPR006861">
    <property type="entry name" value="HABP4_PAIRBP1-bd"/>
</dbReference>
<dbReference type="InterPro" id="IPR018200">
    <property type="entry name" value="USP_CS"/>
</dbReference>
<comment type="similarity">
    <text evidence="1">Belongs to the peptidase C19 family.</text>
</comment>
<dbReference type="FunFam" id="3.90.70.10:FF:000119">
    <property type="entry name" value="Ubiquitin specific peptidase 36"/>
    <property type="match status" value="1"/>
</dbReference>
<dbReference type="GO" id="GO:0005634">
    <property type="term" value="C:nucleus"/>
    <property type="evidence" value="ECO:0007669"/>
    <property type="project" value="TreeGrafter"/>
</dbReference>
<dbReference type="CDD" id="cd02661">
    <property type="entry name" value="Peptidase_C19E"/>
    <property type="match status" value="1"/>
</dbReference>
<dbReference type="SUPFAM" id="SSF54001">
    <property type="entry name" value="Cysteine proteinases"/>
    <property type="match status" value="1"/>
</dbReference>
<dbReference type="GO" id="GO:0016579">
    <property type="term" value="P:protein deubiquitination"/>
    <property type="evidence" value="ECO:0007669"/>
    <property type="project" value="InterPro"/>
</dbReference>
<organism evidence="4 5">
    <name type="scientific">Chrysochloris asiatica</name>
    <name type="common">Cape golden mole</name>
    <dbReference type="NCBI Taxonomy" id="185453"/>
    <lineage>
        <taxon>Eukaryota</taxon>
        <taxon>Metazoa</taxon>
        <taxon>Chordata</taxon>
        <taxon>Craniata</taxon>
        <taxon>Vertebrata</taxon>
        <taxon>Euteleostomi</taxon>
        <taxon>Mammalia</taxon>
        <taxon>Eutheria</taxon>
        <taxon>Afrotheria</taxon>
        <taxon>Chrysochloridae</taxon>
        <taxon>Chrysochlorinae</taxon>
        <taxon>Chrysochloris</taxon>
    </lineage>
</organism>
<dbReference type="AlphaFoldDB" id="A0A9B0T4W3"/>
<dbReference type="PROSITE" id="PS00973">
    <property type="entry name" value="USP_2"/>
    <property type="match status" value="1"/>
</dbReference>
<dbReference type="GO" id="GO:0042981">
    <property type="term" value="P:regulation of apoptotic process"/>
    <property type="evidence" value="ECO:0007669"/>
    <property type="project" value="TreeGrafter"/>
</dbReference>
<dbReference type="Pfam" id="PF04774">
    <property type="entry name" value="HABP4_PAI-RBP1"/>
    <property type="match status" value="1"/>
</dbReference>
<dbReference type="EC" id="3.4.19.12" evidence="1"/>